<evidence type="ECO:0000313" key="4">
    <source>
        <dbReference type="EMBL" id="CAV18772.1"/>
    </source>
</evidence>
<dbReference type="InterPro" id="IPR000086">
    <property type="entry name" value="NUDIX_hydrolase_dom"/>
</dbReference>
<dbReference type="KEGG" id="vsp:VS_1604"/>
<dbReference type="eggNOG" id="COG1051">
    <property type="taxonomic scope" value="Bacteria"/>
</dbReference>
<gene>
    <name evidence="4" type="ordered locus">VS_1604</name>
</gene>
<evidence type="ECO:0000256" key="2">
    <source>
        <dbReference type="ARBA" id="ARBA00022801"/>
    </source>
</evidence>
<dbReference type="PANTHER" id="PTHR43046:SF14">
    <property type="entry name" value="MUTT_NUDIX FAMILY PROTEIN"/>
    <property type="match status" value="1"/>
</dbReference>
<dbReference type="EMBL" id="FM954972">
    <property type="protein sequence ID" value="CAV18772.1"/>
    <property type="molecule type" value="Genomic_DNA"/>
</dbReference>
<dbReference type="PANTHER" id="PTHR43046">
    <property type="entry name" value="GDP-MANNOSE MANNOSYL HYDROLASE"/>
    <property type="match status" value="1"/>
</dbReference>
<organism evidence="4 5">
    <name type="scientific">Vibrio atlanticus (strain LGP32)</name>
    <name type="common">Vibrio splendidus (strain Mel32)</name>
    <dbReference type="NCBI Taxonomy" id="575788"/>
    <lineage>
        <taxon>Bacteria</taxon>
        <taxon>Pseudomonadati</taxon>
        <taxon>Pseudomonadota</taxon>
        <taxon>Gammaproteobacteria</taxon>
        <taxon>Vibrionales</taxon>
        <taxon>Vibrionaceae</taxon>
        <taxon>Vibrio</taxon>
    </lineage>
</organism>
<dbReference type="InterPro" id="IPR015797">
    <property type="entry name" value="NUDIX_hydrolase-like_dom_sf"/>
</dbReference>
<dbReference type="SUPFAM" id="SSF55811">
    <property type="entry name" value="Nudix"/>
    <property type="match status" value="1"/>
</dbReference>
<dbReference type="PROSITE" id="PS51462">
    <property type="entry name" value="NUDIX"/>
    <property type="match status" value="1"/>
</dbReference>
<protein>
    <recommendedName>
        <fullName evidence="3">Nudix hydrolase domain-containing protein</fullName>
    </recommendedName>
</protein>
<evidence type="ECO:0000313" key="5">
    <source>
        <dbReference type="Proteomes" id="UP000009100"/>
    </source>
</evidence>
<name>B7VP40_VIBA3</name>
<dbReference type="AlphaFoldDB" id="B7VP40"/>
<dbReference type="STRING" id="575788.VS_1604"/>
<evidence type="ECO:0000256" key="1">
    <source>
        <dbReference type="ARBA" id="ARBA00001946"/>
    </source>
</evidence>
<feature type="domain" description="Nudix hydrolase" evidence="3">
    <location>
        <begin position="30"/>
        <end position="161"/>
    </location>
</feature>
<accession>B7VP40</accession>
<sequence>MFTAGCNIRLARYVVLTKIINTITRSKNMNKVIDKLAWIFIKDGKLLMVRSKGKELFYLPGGKREAGESDEQALVREIKEEISVDLIPDSIKYVETFTGQADGKAEGVSVQLTCYLADYTGELSPDAEIEELKFVDGNDKAVCSLAALVALDWLEANQYLA</sequence>
<dbReference type="CDD" id="cd04690">
    <property type="entry name" value="NUDIX_Hydrolase"/>
    <property type="match status" value="1"/>
</dbReference>
<dbReference type="HOGENOM" id="CLU_037162_13_3_6"/>
<evidence type="ECO:0000259" key="3">
    <source>
        <dbReference type="PROSITE" id="PS51462"/>
    </source>
</evidence>
<reference evidence="4 5" key="1">
    <citation type="submission" date="2009-02" db="EMBL/GenBank/DDBJ databases">
        <title>Vibrio splendidus str. LGP32 complete genome.</title>
        <authorList>
            <person name="Mazel D."/>
            <person name="Le Roux F."/>
        </authorList>
    </citation>
    <scope>NUCLEOTIDE SEQUENCE [LARGE SCALE GENOMIC DNA]</scope>
    <source>
        <strain evidence="4 5">LGP32</strain>
    </source>
</reference>
<dbReference type="Pfam" id="PF00293">
    <property type="entry name" value="NUDIX"/>
    <property type="match status" value="1"/>
</dbReference>
<keyword evidence="2" id="KW-0378">Hydrolase</keyword>
<dbReference type="GO" id="GO:0016787">
    <property type="term" value="F:hydrolase activity"/>
    <property type="evidence" value="ECO:0007669"/>
    <property type="project" value="UniProtKB-KW"/>
</dbReference>
<dbReference type="Gene3D" id="3.90.79.10">
    <property type="entry name" value="Nucleoside Triphosphate Pyrophosphohydrolase"/>
    <property type="match status" value="1"/>
</dbReference>
<comment type="cofactor">
    <cofactor evidence="1">
        <name>Mg(2+)</name>
        <dbReference type="ChEBI" id="CHEBI:18420"/>
    </cofactor>
</comment>
<proteinExistence type="predicted"/>
<dbReference type="Proteomes" id="UP000009100">
    <property type="component" value="Chromosome 1"/>
</dbReference>